<evidence type="ECO:0000256" key="2">
    <source>
        <dbReference type="ARBA" id="ARBA00023052"/>
    </source>
</evidence>
<dbReference type="GO" id="GO:0009097">
    <property type="term" value="P:isoleucine biosynthetic process"/>
    <property type="evidence" value="ECO:0007669"/>
    <property type="project" value="TreeGrafter"/>
</dbReference>
<dbReference type="Proteomes" id="UP000034531">
    <property type="component" value="Unassembled WGS sequence"/>
</dbReference>
<dbReference type="Pfam" id="PF02775">
    <property type="entry name" value="TPP_enzyme_C"/>
    <property type="match status" value="1"/>
</dbReference>
<dbReference type="SUPFAM" id="SSF52518">
    <property type="entry name" value="Thiamin diphosphate-binding fold (THDP-binding)"/>
    <property type="match status" value="2"/>
</dbReference>
<protein>
    <submittedName>
        <fullName evidence="7">Acetolactate synthase</fullName>
    </submittedName>
</protein>
<evidence type="ECO:0000259" key="6">
    <source>
        <dbReference type="Pfam" id="PF02776"/>
    </source>
</evidence>
<organism evidence="7 8">
    <name type="scientific">Candidatus Curtissbacteria bacterium GW2011_GWA1_40_16</name>
    <dbReference type="NCBI Taxonomy" id="1618405"/>
    <lineage>
        <taxon>Bacteria</taxon>
        <taxon>Candidatus Curtissiibacteriota</taxon>
    </lineage>
</organism>
<dbReference type="InterPro" id="IPR045229">
    <property type="entry name" value="TPP_enz"/>
</dbReference>
<dbReference type="InterPro" id="IPR029035">
    <property type="entry name" value="DHS-like_NAD/FAD-binding_dom"/>
</dbReference>
<dbReference type="InterPro" id="IPR029061">
    <property type="entry name" value="THDP-binding"/>
</dbReference>
<dbReference type="GO" id="GO:0005948">
    <property type="term" value="C:acetolactate synthase complex"/>
    <property type="evidence" value="ECO:0007669"/>
    <property type="project" value="TreeGrafter"/>
</dbReference>
<feature type="domain" description="Thiamine pyrophosphate enzyme N-terminal TPP-binding" evidence="6">
    <location>
        <begin position="1"/>
        <end position="114"/>
    </location>
</feature>
<dbReference type="InterPro" id="IPR011766">
    <property type="entry name" value="TPP_enzyme_TPP-bd"/>
</dbReference>
<evidence type="ECO:0000256" key="3">
    <source>
        <dbReference type="RuleBase" id="RU362132"/>
    </source>
</evidence>
<dbReference type="Gene3D" id="3.40.50.970">
    <property type="match status" value="2"/>
</dbReference>
<comment type="caution">
    <text evidence="7">The sequence shown here is derived from an EMBL/GenBank/DDBJ whole genome shotgun (WGS) entry which is preliminary data.</text>
</comment>
<dbReference type="GO" id="GO:0003984">
    <property type="term" value="F:acetolactate synthase activity"/>
    <property type="evidence" value="ECO:0007669"/>
    <property type="project" value="TreeGrafter"/>
</dbReference>
<dbReference type="AlphaFoldDB" id="A0A0G0RCX5"/>
<feature type="domain" description="Thiamine pyrophosphate enzyme central" evidence="4">
    <location>
        <begin position="190"/>
        <end position="278"/>
    </location>
</feature>
<keyword evidence="2 3" id="KW-0786">Thiamine pyrophosphate</keyword>
<accession>A0A0G0RCX5</accession>
<dbReference type="InterPro" id="IPR012000">
    <property type="entry name" value="Thiamin_PyroP_enz_cen_dom"/>
</dbReference>
<evidence type="ECO:0000313" key="7">
    <source>
        <dbReference type="EMBL" id="KKR50238.1"/>
    </source>
</evidence>
<proteinExistence type="inferred from homology"/>
<evidence type="ECO:0000256" key="1">
    <source>
        <dbReference type="ARBA" id="ARBA00007812"/>
    </source>
</evidence>
<feature type="domain" description="Thiamine pyrophosphate enzyme TPP-binding" evidence="5">
    <location>
        <begin position="381"/>
        <end position="526"/>
    </location>
</feature>
<dbReference type="Gene3D" id="3.40.50.1220">
    <property type="entry name" value="TPP-binding domain"/>
    <property type="match status" value="1"/>
</dbReference>
<dbReference type="InterPro" id="IPR000399">
    <property type="entry name" value="TPP-bd_CS"/>
</dbReference>
<dbReference type="PATRIC" id="fig|1618405.3.peg.569"/>
<dbReference type="PROSITE" id="PS00187">
    <property type="entry name" value="TPP_ENZYMES"/>
    <property type="match status" value="1"/>
</dbReference>
<evidence type="ECO:0000259" key="5">
    <source>
        <dbReference type="Pfam" id="PF02775"/>
    </source>
</evidence>
<evidence type="ECO:0000313" key="8">
    <source>
        <dbReference type="Proteomes" id="UP000034531"/>
    </source>
</evidence>
<dbReference type="GO" id="GO:0030976">
    <property type="term" value="F:thiamine pyrophosphate binding"/>
    <property type="evidence" value="ECO:0007669"/>
    <property type="project" value="InterPro"/>
</dbReference>
<dbReference type="PANTHER" id="PTHR18968:SF129">
    <property type="entry name" value="ACETOLACTATE SYNTHASE"/>
    <property type="match status" value="1"/>
</dbReference>
<name>A0A0G0RCX5_9BACT</name>
<dbReference type="Pfam" id="PF02776">
    <property type="entry name" value="TPP_enzyme_N"/>
    <property type="match status" value="1"/>
</dbReference>
<dbReference type="GO" id="GO:0000287">
    <property type="term" value="F:magnesium ion binding"/>
    <property type="evidence" value="ECO:0007669"/>
    <property type="project" value="InterPro"/>
</dbReference>
<dbReference type="GO" id="GO:0050660">
    <property type="term" value="F:flavin adenine dinucleotide binding"/>
    <property type="evidence" value="ECO:0007669"/>
    <property type="project" value="TreeGrafter"/>
</dbReference>
<dbReference type="GO" id="GO:0009099">
    <property type="term" value="P:L-valine biosynthetic process"/>
    <property type="evidence" value="ECO:0007669"/>
    <property type="project" value="TreeGrafter"/>
</dbReference>
<comment type="similarity">
    <text evidence="1 3">Belongs to the TPP enzyme family.</text>
</comment>
<dbReference type="Pfam" id="PF00205">
    <property type="entry name" value="TPP_enzyme_M"/>
    <property type="match status" value="1"/>
</dbReference>
<dbReference type="InterPro" id="IPR012001">
    <property type="entry name" value="Thiamin_PyroP_enz_TPP-bd_dom"/>
</dbReference>
<dbReference type="EMBL" id="LBYI01000013">
    <property type="protein sequence ID" value="KKR50238.1"/>
    <property type="molecule type" value="Genomic_DNA"/>
</dbReference>
<evidence type="ECO:0000259" key="4">
    <source>
        <dbReference type="Pfam" id="PF00205"/>
    </source>
</evidence>
<dbReference type="PANTHER" id="PTHR18968">
    <property type="entry name" value="THIAMINE PYROPHOSPHATE ENZYMES"/>
    <property type="match status" value="1"/>
</dbReference>
<dbReference type="SUPFAM" id="SSF52467">
    <property type="entry name" value="DHS-like NAD/FAD-binding domain"/>
    <property type="match status" value="1"/>
</dbReference>
<gene>
    <name evidence="7" type="ORF">UT84_C0013G0008</name>
</gene>
<dbReference type="FunFam" id="3.40.50.970:FF:000007">
    <property type="entry name" value="Acetolactate synthase"/>
    <property type="match status" value="1"/>
</dbReference>
<sequence length="536" mass="59597">MTGADLLVKTLLENNVEYIFGHPGDETAIFKSLFSKKIKFITTRHEQGAAFMADAYARTSGKFGVCYSTLGPGGTNLMTGIANAFLDRSPVIAFSDQVELSELHKGAHQYLDLTKIFEPITKFAVTVENAEMIPNILNDALQIALRERPGPVHITLPKDVLRSEVYQFPNSKKFAAEIPKKIINKKLLNIVAKLLNESKAPIAIVGNLVNRKKLNKSLLKFIEMHNIPTFTTYMGKGAIPESHPLSLGVMSRHAKNQLIEIFEKANLVILIGFDYVEGIKPDIWKMGNKKSVISFEDSIHTEGIFYKPDIIISKLEAETLDYIIPINHTLSSKLWINVPKVRKEIAKKIRSKNVKSKNKLTPEDIMDAISSLGQKWIVTADVGLNKYAVGLCLKTDRPNSVFFSNGLSSMGFSVPAAIGVKLANPKSTVISISGDGGFLMNLQELETSTRSGTNITFIVFKDNNLGLIKRMHLNEFNNHIGVEIGNPDFVKLAQAFGMKGAYIRTKAEFKTALKKAIKSKKSWILEIPITYKSWLE</sequence>
<reference evidence="7 8" key="1">
    <citation type="journal article" date="2015" name="Nature">
        <title>rRNA introns, odd ribosomes, and small enigmatic genomes across a large radiation of phyla.</title>
        <authorList>
            <person name="Brown C.T."/>
            <person name="Hug L.A."/>
            <person name="Thomas B.C."/>
            <person name="Sharon I."/>
            <person name="Castelle C.J."/>
            <person name="Singh A."/>
            <person name="Wilkins M.J."/>
            <person name="Williams K.H."/>
            <person name="Banfield J.F."/>
        </authorList>
    </citation>
    <scope>NUCLEOTIDE SEQUENCE [LARGE SCALE GENOMIC DNA]</scope>
</reference>
<dbReference type="CDD" id="cd07035">
    <property type="entry name" value="TPP_PYR_POX_like"/>
    <property type="match status" value="1"/>
</dbReference>